<feature type="compositionally biased region" description="Basic and acidic residues" evidence="14">
    <location>
        <begin position="99"/>
        <end position="108"/>
    </location>
</feature>
<dbReference type="CDD" id="cd20085">
    <property type="entry name" value="XPF_nuclease_Mms4"/>
    <property type="match status" value="1"/>
</dbReference>
<keyword evidence="7" id="KW-0227">DNA damage</keyword>
<dbReference type="PANTHER" id="PTHR21077:SF5">
    <property type="entry name" value="CROSSOVER JUNCTION ENDONUCLEASE MMS4"/>
    <property type="match status" value="1"/>
</dbReference>
<dbReference type="Gene3D" id="3.40.50.10130">
    <property type="match status" value="1"/>
</dbReference>
<dbReference type="GO" id="GO:0006302">
    <property type="term" value="P:double-strand break repair"/>
    <property type="evidence" value="ECO:0007669"/>
    <property type="project" value="TreeGrafter"/>
</dbReference>
<dbReference type="GO" id="GO:0031573">
    <property type="term" value="P:mitotic intra-S DNA damage checkpoint signaling"/>
    <property type="evidence" value="ECO:0007669"/>
    <property type="project" value="TreeGrafter"/>
</dbReference>
<sequence length="806" mass="88133">MTNEVIDLLSSSSFSDRAPSVSPVPRRPSPGAPPQSTTRSFDTDNVFDLTSDPPTSFQGPSRDAASHSTYSPASLPPKRVVPPTLFYEVDDFDTTGDFDTSRVCDEPLSHTARNGKRLRLSPPGDTFSKPSSRESSRSNLKDGDNPLVRQPGGSLGKARMVTDTIEFSSSPHVVPPALKSSKTSILDADDPFCSTSPLPDVGEGPSERQRSYLDDPFASTPPAPAPAPVSAGDPITGRKIYIDLEESEEDDVLAGSAKSSSSGTYKKDNATGTGPNGPCHSRPPSPKRLKKSLHWDPISSSAPETQTRDPFEISSPPRRSKGKGKALALIDLDDSDESTYNNRPRPSAESDDDLPDLDDIDVAKYRHRVPPTRPSRPFSRTNSAPVSRTKHRVDAASGSRTKKSADHRGLDKEARAAEREAKAAERERERERKKREKEAAKEQKAREKERAAAMAEVNKVRTDKKVSTPEMIVDMPSTLPEGLALQVKTLLKDLDVESTTVQSPVDNVVKWRRKVKSEFNDELGLWEPCELRIEPEKYALVTLTAGEFVAMALGSDAGADLDTHVAKVKRHFSDHQVLYLIEGLGPWMRKNRSLRNRQFVSAVRAQDGVVGGNGTPTQGRPSNEPAGRHDQSDAGTRRRRKNPPPRKEYVDEDAIEDALLQLQVLHGVLIHHTAAGVETAQWVAVFTQHISTVPYRKQREAANANGAGFCMETGQVRTGEDAQDTYAKLLQEIVRVTAPIAYGIAAEYGTVGRLVKGLEERGPLALEACPRSNNREGAPSDRTVGQAISRRIYKVFTGRDETSTDV</sequence>
<feature type="region of interest" description="Disordered" evidence="14">
    <location>
        <begin position="1"/>
        <end position="447"/>
    </location>
</feature>
<evidence type="ECO:0000256" key="8">
    <source>
        <dbReference type="ARBA" id="ARBA00022801"/>
    </source>
</evidence>
<comment type="cofactor">
    <cofactor evidence="1">
        <name>Mg(2+)</name>
        <dbReference type="ChEBI" id="CHEBI:18420"/>
    </cofactor>
</comment>
<keyword evidence="12" id="KW-0539">Nucleus</keyword>
<feature type="domain" description="ERCC4" evidence="15">
    <location>
        <begin position="470"/>
        <end position="759"/>
    </location>
</feature>
<evidence type="ECO:0000313" key="16">
    <source>
        <dbReference type="EMBL" id="ROT35122.1"/>
    </source>
</evidence>
<dbReference type="GO" id="GO:0048476">
    <property type="term" value="C:Holliday junction resolvase complex"/>
    <property type="evidence" value="ECO:0007669"/>
    <property type="project" value="InterPro"/>
</dbReference>
<evidence type="ECO:0000256" key="14">
    <source>
        <dbReference type="SAM" id="MobiDB-lite"/>
    </source>
</evidence>
<keyword evidence="4" id="KW-0540">Nuclease</keyword>
<keyword evidence="9" id="KW-0460">Magnesium</keyword>
<dbReference type="InterPro" id="IPR033310">
    <property type="entry name" value="Mms4/EME1/EME2"/>
</dbReference>
<evidence type="ECO:0000256" key="7">
    <source>
        <dbReference type="ARBA" id="ARBA00022763"/>
    </source>
</evidence>
<evidence type="ECO:0000256" key="1">
    <source>
        <dbReference type="ARBA" id="ARBA00001946"/>
    </source>
</evidence>
<keyword evidence="17" id="KW-1185">Reference proteome</keyword>
<feature type="compositionally biased region" description="Acidic residues" evidence="14">
    <location>
        <begin position="349"/>
        <end position="360"/>
    </location>
</feature>
<gene>
    <name evidence="16" type="ORF">SODALDRAFT_346636</name>
</gene>
<dbReference type="GO" id="GO:0005634">
    <property type="term" value="C:nucleus"/>
    <property type="evidence" value="ECO:0007669"/>
    <property type="project" value="UniProtKB-SubCell"/>
</dbReference>
<evidence type="ECO:0000256" key="13">
    <source>
        <dbReference type="ARBA" id="ARBA00023254"/>
    </source>
</evidence>
<dbReference type="OrthoDB" id="343092at2759"/>
<keyword evidence="10" id="KW-0233">DNA recombination</keyword>
<feature type="compositionally biased region" description="Polar residues" evidence="14">
    <location>
        <begin position="1"/>
        <end position="15"/>
    </location>
</feature>
<feature type="compositionally biased region" description="Acidic residues" evidence="14">
    <location>
        <begin position="243"/>
        <end position="252"/>
    </location>
</feature>
<name>A0A3N2PKS0_SODAK</name>
<reference evidence="16 17" key="1">
    <citation type="journal article" date="2018" name="Mol. Ecol.">
        <title>The obligate alkalophilic soda-lake fungus Sodiomyces alkalinus has shifted to a protein diet.</title>
        <authorList>
            <person name="Grum-Grzhimaylo A.A."/>
            <person name="Falkoski D.L."/>
            <person name="van den Heuvel J."/>
            <person name="Valero-Jimenez C.A."/>
            <person name="Min B."/>
            <person name="Choi I.G."/>
            <person name="Lipzen A."/>
            <person name="Daum C.G."/>
            <person name="Aanen D.K."/>
            <person name="Tsang A."/>
            <person name="Henrissat B."/>
            <person name="Bilanenko E.N."/>
            <person name="de Vries R.P."/>
            <person name="van Kan J.A.L."/>
            <person name="Grigoriev I.V."/>
            <person name="Debets A.J.M."/>
        </authorList>
    </citation>
    <scope>NUCLEOTIDE SEQUENCE [LARGE SCALE GENOMIC DNA]</scope>
    <source>
        <strain evidence="16 17">F11</strain>
    </source>
</reference>
<dbReference type="AlphaFoldDB" id="A0A3N2PKS0"/>
<dbReference type="RefSeq" id="XP_028462928.1">
    <property type="nucleotide sequence ID" value="XM_028613259.1"/>
</dbReference>
<dbReference type="GO" id="GO:0008821">
    <property type="term" value="F:crossover junction DNA endonuclease activity"/>
    <property type="evidence" value="ECO:0007669"/>
    <property type="project" value="TreeGrafter"/>
</dbReference>
<proteinExistence type="inferred from homology"/>
<comment type="similarity">
    <text evidence="3">Belongs to the EME1/MMS4 family.</text>
</comment>
<dbReference type="FunFam" id="1.10.150.670:FF:000004">
    <property type="entry name" value="Crossover junction endonuclease EME1"/>
    <property type="match status" value="1"/>
</dbReference>
<dbReference type="GO" id="GO:0031297">
    <property type="term" value="P:replication fork processing"/>
    <property type="evidence" value="ECO:0007669"/>
    <property type="project" value="TreeGrafter"/>
</dbReference>
<dbReference type="Proteomes" id="UP000272025">
    <property type="component" value="Unassembled WGS sequence"/>
</dbReference>
<evidence type="ECO:0000256" key="2">
    <source>
        <dbReference type="ARBA" id="ARBA00004123"/>
    </source>
</evidence>
<keyword evidence="11" id="KW-0234">DNA repair</keyword>
<feature type="compositionally biased region" description="Basic and acidic residues" evidence="14">
    <location>
        <begin position="131"/>
        <end position="144"/>
    </location>
</feature>
<keyword evidence="8" id="KW-0378">Hydrolase</keyword>
<evidence type="ECO:0000256" key="12">
    <source>
        <dbReference type="ARBA" id="ARBA00023242"/>
    </source>
</evidence>
<keyword evidence="13" id="KW-0469">Meiosis</keyword>
<dbReference type="GeneID" id="39581737"/>
<keyword evidence="5" id="KW-0479">Metal-binding</keyword>
<protein>
    <recommendedName>
        <fullName evidence="15">ERCC4 domain-containing protein</fullName>
    </recommendedName>
</protein>
<dbReference type="GO" id="GO:0000712">
    <property type="term" value="P:resolution of meiotic recombination intermediates"/>
    <property type="evidence" value="ECO:0007669"/>
    <property type="project" value="TreeGrafter"/>
</dbReference>
<dbReference type="SMART" id="SM00891">
    <property type="entry name" value="ERCC4"/>
    <property type="match status" value="1"/>
</dbReference>
<feature type="compositionally biased region" description="Basic and acidic residues" evidence="14">
    <location>
        <begin position="403"/>
        <end position="447"/>
    </location>
</feature>
<feature type="region of interest" description="Disordered" evidence="14">
    <location>
        <begin position="605"/>
        <end position="650"/>
    </location>
</feature>
<dbReference type="EMBL" id="ML119062">
    <property type="protein sequence ID" value="ROT35122.1"/>
    <property type="molecule type" value="Genomic_DNA"/>
</dbReference>
<evidence type="ECO:0000256" key="9">
    <source>
        <dbReference type="ARBA" id="ARBA00022842"/>
    </source>
</evidence>
<evidence type="ECO:0000256" key="5">
    <source>
        <dbReference type="ARBA" id="ARBA00022723"/>
    </source>
</evidence>
<evidence type="ECO:0000256" key="4">
    <source>
        <dbReference type="ARBA" id="ARBA00022722"/>
    </source>
</evidence>
<organism evidence="16 17">
    <name type="scientific">Sodiomyces alkalinus (strain CBS 110278 / VKM F-3762 / F11)</name>
    <name type="common">Alkaliphilic filamentous fungus</name>
    <dbReference type="NCBI Taxonomy" id="1314773"/>
    <lineage>
        <taxon>Eukaryota</taxon>
        <taxon>Fungi</taxon>
        <taxon>Dikarya</taxon>
        <taxon>Ascomycota</taxon>
        <taxon>Pezizomycotina</taxon>
        <taxon>Sordariomycetes</taxon>
        <taxon>Hypocreomycetidae</taxon>
        <taxon>Glomerellales</taxon>
        <taxon>Plectosphaerellaceae</taxon>
        <taxon>Sodiomyces</taxon>
    </lineage>
</organism>
<comment type="subcellular location">
    <subcellularLocation>
        <location evidence="2">Nucleus</location>
    </subcellularLocation>
</comment>
<dbReference type="InterPro" id="IPR006166">
    <property type="entry name" value="ERCC4_domain"/>
</dbReference>
<evidence type="ECO:0000256" key="10">
    <source>
        <dbReference type="ARBA" id="ARBA00023172"/>
    </source>
</evidence>
<evidence type="ECO:0000259" key="15">
    <source>
        <dbReference type="SMART" id="SM00891"/>
    </source>
</evidence>
<evidence type="ECO:0000313" key="17">
    <source>
        <dbReference type="Proteomes" id="UP000272025"/>
    </source>
</evidence>
<dbReference type="Pfam" id="PF02732">
    <property type="entry name" value="ERCC4"/>
    <property type="match status" value="1"/>
</dbReference>
<dbReference type="STRING" id="1314773.A0A3N2PKS0"/>
<feature type="compositionally biased region" description="Basic and acidic residues" evidence="14">
    <location>
        <begin position="626"/>
        <end position="636"/>
    </location>
</feature>
<accession>A0A3N2PKS0</accession>
<evidence type="ECO:0000256" key="3">
    <source>
        <dbReference type="ARBA" id="ARBA00005313"/>
    </source>
</evidence>
<dbReference type="GO" id="GO:0046872">
    <property type="term" value="F:metal ion binding"/>
    <property type="evidence" value="ECO:0007669"/>
    <property type="project" value="UniProtKB-KW"/>
</dbReference>
<dbReference type="GO" id="GO:0003677">
    <property type="term" value="F:DNA binding"/>
    <property type="evidence" value="ECO:0007669"/>
    <property type="project" value="InterPro"/>
</dbReference>
<evidence type="ECO:0000256" key="11">
    <source>
        <dbReference type="ARBA" id="ARBA00023204"/>
    </source>
</evidence>
<dbReference type="InterPro" id="IPR047521">
    <property type="entry name" value="XPF_nuclease_EME1_ascomycetes"/>
</dbReference>
<dbReference type="PANTHER" id="PTHR21077">
    <property type="entry name" value="EME1 PROTEIN"/>
    <property type="match status" value="1"/>
</dbReference>
<dbReference type="InterPro" id="IPR042530">
    <property type="entry name" value="EME1/EME2_C"/>
</dbReference>
<keyword evidence="6" id="KW-0255">Endonuclease</keyword>
<evidence type="ECO:0000256" key="6">
    <source>
        <dbReference type="ARBA" id="ARBA00022759"/>
    </source>
</evidence>
<dbReference type="Gene3D" id="1.10.150.670">
    <property type="entry name" value="Crossover junction endonuclease EME1, DNA-binding domain"/>
    <property type="match status" value="1"/>
</dbReference>